<keyword evidence="2" id="KW-0614">Plasmid</keyword>
<organism evidence="2 3">
    <name type="scientific">Halobacillus amylolyticus</name>
    <dbReference type="NCBI Taxonomy" id="2932259"/>
    <lineage>
        <taxon>Bacteria</taxon>
        <taxon>Bacillati</taxon>
        <taxon>Bacillota</taxon>
        <taxon>Bacilli</taxon>
        <taxon>Bacillales</taxon>
        <taxon>Bacillaceae</taxon>
        <taxon>Halobacillus</taxon>
    </lineage>
</organism>
<dbReference type="PROSITE" id="PS51257">
    <property type="entry name" value="PROKAR_LIPOPROTEIN"/>
    <property type="match status" value="1"/>
</dbReference>
<geneLocation type="plasmid" evidence="2 3">
    <name>unnamed1</name>
</geneLocation>
<evidence type="ECO:0000313" key="2">
    <source>
        <dbReference type="EMBL" id="UOR14078.1"/>
    </source>
</evidence>
<evidence type="ECO:0008006" key="4">
    <source>
        <dbReference type="Google" id="ProtNLM"/>
    </source>
</evidence>
<dbReference type="Proteomes" id="UP000830326">
    <property type="component" value="Plasmid unnamed1"/>
</dbReference>
<keyword evidence="3" id="KW-1185">Reference proteome</keyword>
<feature type="signal peptide" evidence="1">
    <location>
        <begin position="1"/>
        <end position="22"/>
    </location>
</feature>
<gene>
    <name evidence="2" type="ORF">MUO15_21215</name>
</gene>
<accession>A0ABY4HGR1</accession>
<evidence type="ECO:0000313" key="3">
    <source>
        <dbReference type="Proteomes" id="UP000830326"/>
    </source>
</evidence>
<dbReference type="EMBL" id="CP095076">
    <property type="protein sequence ID" value="UOR14078.1"/>
    <property type="molecule type" value="Genomic_DNA"/>
</dbReference>
<evidence type="ECO:0000256" key="1">
    <source>
        <dbReference type="SAM" id="SignalP"/>
    </source>
</evidence>
<name>A0ABY4HGR1_9BACI</name>
<keyword evidence="1" id="KW-0732">Signal</keyword>
<proteinExistence type="predicted"/>
<dbReference type="RefSeq" id="WP_245036157.1">
    <property type="nucleotide sequence ID" value="NZ_CP095076.1"/>
</dbReference>
<feature type="chain" id="PRO_5047547774" description="Lipoprotein" evidence="1">
    <location>
        <begin position="23"/>
        <end position="219"/>
    </location>
</feature>
<protein>
    <recommendedName>
        <fullName evidence="4">Lipoprotein</fullName>
    </recommendedName>
</protein>
<sequence>MKKIMVLLITAAVFLITGCSNAGEEKSEAKSESKPDKPIFTKEDISLAKEMIFFVNEKEKEFIAKVNERLKEKKGETSEEIRKKTKPLAQKIVIHPFLEKYGEHVTSNTEQIKVELHLKKAELFESKYNKVSPTFTNLKLENPEIINHEKSKIHELVFKINESETESVDLQYYNQYTFLKTNEGKLIINDFPPLSRESAIYLWDSDNVKNKIKKLPPLQ</sequence>
<reference evidence="2" key="1">
    <citation type="submission" date="2022-04" db="EMBL/GenBank/DDBJ databases">
        <title>Halobacillus sp. isolated from saltern.</title>
        <authorList>
            <person name="Won M."/>
            <person name="Lee C.-M."/>
            <person name="Woen H.-Y."/>
            <person name="Kwon S.-W."/>
        </authorList>
    </citation>
    <scope>NUCLEOTIDE SEQUENCE</scope>
    <source>
        <strain evidence="2">SSHM10-5</strain>
        <plasmid evidence="2">unnamed1</plasmid>
    </source>
</reference>